<evidence type="ECO:0000313" key="3">
    <source>
        <dbReference type="Proteomes" id="UP001055125"/>
    </source>
</evidence>
<evidence type="ECO:0000313" key="2">
    <source>
        <dbReference type="EMBL" id="GJD97345.1"/>
    </source>
</evidence>
<accession>A0ABQ4S408</accession>
<feature type="transmembrane region" description="Helical" evidence="1">
    <location>
        <begin position="58"/>
        <end position="77"/>
    </location>
</feature>
<keyword evidence="3" id="KW-1185">Reference proteome</keyword>
<dbReference type="SUPFAM" id="SSF103481">
    <property type="entry name" value="Multidrug resistance efflux transporter EmrE"/>
    <property type="match status" value="1"/>
</dbReference>
<feature type="transmembrane region" description="Helical" evidence="1">
    <location>
        <begin position="25"/>
        <end position="46"/>
    </location>
</feature>
<gene>
    <name evidence="2" type="ORF">OCOJLMKI_4574</name>
</gene>
<reference evidence="2" key="2">
    <citation type="submission" date="2021-08" db="EMBL/GenBank/DDBJ databases">
        <authorList>
            <person name="Tani A."/>
            <person name="Ola A."/>
            <person name="Ogura Y."/>
            <person name="Katsura K."/>
            <person name="Hayashi T."/>
        </authorList>
    </citation>
    <scope>NUCLEOTIDE SEQUENCE</scope>
    <source>
        <strain evidence="2">DSM 19015</strain>
    </source>
</reference>
<comment type="caution">
    <text evidence="2">The sequence shown here is derived from an EMBL/GenBank/DDBJ whole genome shotgun (WGS) entry which is preliminary data.</text>
</comment>
<keyword evidence="1" id="KW-1133">Transmembrane helix</keyword>
<feature type="transmembrane region" description="Helical" evidence="1">
    <location>
        <begin position="140"/>
        <end position="161"/>
    </location>
</feature>
<proteinExistence type="predicted"/>
<feature type="transmembrane region" description="Helical" evidence="1">
    <location>
        <begin position="83"/>
        <end position="102"/>
    </location>
</feature>
<protein>
    <recommendedName>
        <fullName evidence="4">EamA domain-containing protein</fullName>
    </recommendedName>
</protein>
<name>A0ABQ4S408_9HYPH</name>
<organism evidence="2 3">
    <name type="scientific">Methylobacterium iners</name>
    <dbReference type="NCBI Taxonomy" id="418707"/>
    <lineage>
        <taxon>Bacteria</taxon>
        <taxon>Pseudomonadati</taxon>
        <taxon>Pseudomonadota</taxon>
        <taxon>Alphaproteobacteria</taxon>
        <taxon>Hyphomicrobiales</taxon>
        <taxon>Methylobacteriaceae</taxon>
        <taxon>Methylobacterium</taxon>
    </lineage>
</organism>
<keyword evidence="1" id="KW-0472">Membrane</keyword>
<feature type="transmembrane region" description="Helical" evidence="1">
    <location>
        <begin position="173"/>
        <end position="196"/>
    </location>
</feature>
<keyword evidence="1" id="KW-0812">Transmembrane</keyword>
<reference evidence="2" key="1">
    <citation type="journal article" date="2021" name="Front. Microbiol.">
        <title>Comprehensive Comparative Genomics and Phenotyping of Methylobacterium Species.</title>
        <authorList>
            <person name="Alessa O."/>
            <person name="Ogura Y."/>
            <person name="Fujitani Y."/>
            <person name="Takami H."/>
            <person name="Hayashi T."/>
            <person name="Sahin N."/>
            <person name="Tani A."/>
        </authorList>
    </citation>
    <scope>NUCLEOTIDE SEQUENCE</scope>
    <source>
        <strain evidence="2">DSM 19015</strain>
    </source>
</reference>
<dbReference type="InterPro" id="IPR037185">
    <property type="entry name" value="EmrE-like"/>
</dbReference>
<evidence type="ECO:0008006" key="4">
    <source>
        <dbReference type="Google" id="ProtNLM"/>
    </source>
</evidence>
<sequence>MPLNFLLMTCILTAASPIFFRFELSLHLVILIFVMAVLDTAGNYFYFKTFESTDATTAIPLLSLAPVFAFPATWLLIGQAESWGCALVACAITTLIISMSCIGNTFDKFRAKTLLPAISSSLLFGISTIPAKMILQSGDINVPTLYLLRAALIAAFAAIIFGRPQLSLKTNQIAMIVGRNLIVILQYLMLYCAFSVGSAPMSLAIASVSPVFVVLLSVLAGEPWSWPKLGTALLIVPLVGVLA</sequence>
<dbReference type="Proteomes" id="UP001055125">
    <property type="component" value="Unassembled WGS sequence"/>
</dbReference>
<evidence type="ECO:0000256" key="1">
    <source>
        <dbReference type="SAM" id="Phobius"/>
    </source>
</evidence>
<dbReference type="EMBL" id="BPQP01000088">
    <property type="protein sequence ID" value="GJD97345.1"/>
    <property type="molecule type" value="Genomic_DNA"/>
</dbReference>
<feature type="transmembrane region" description="Helical" evidence="1">
    <location>
        <begin position="114"/>
        <end position="134"/>
    </location>
</feature>